<evidence type="ECO:0000256" key="7">
    <source>
        <dbReference type="ARBA" id="ARBA00022729"/>
    </source>
</evidence>
<feature type="signal peptide" evidence="12">
    <location>
        <begin position="1"/>
        <end position="20"/>
    </location>
</feature>
<evidence type="ECO:0000256" key="10">
    <source>
        <dbReference type="ARBA" id="ARBA00023237"/>
    </source>
</evidence>
<evidence type="ECO:0000259" key="14">
    <source>
        <dbReference type="Pfam" id="PF05658"/>
    </source>
</evidence>
<keyword evidence="17" id="KW-1185">Reference proteome</keyword>
<keyword evidence="5" id="KW-1134">Transmembrane beta strand</keyword>
<dbReference type="SUPFAM" id="SSF54523">
    <property type="entry name" value="Pili subunits"/>
    <property type="match status" value="1"/>
</dbReference>
<keyword evidence="4" id="KW-0813">Transport</keyword>
<dbReference type="CDD" id="cd12820">
    <property type="entry name" value="LbR_YadA-like"/>
    <property type="match status" value="1"/>
</dbReference>
<name>A0ABT7HHL5_9FUSO</name>
<evidence type="ECO:0000256" key="11">
    <source>
        <dbReference type="SAM" id="Coils"/>
    </source>
</evidence>
<feature type="chain" id="PRO_5045880349" evidence="12">
    <location>
        <begin position="21"/>
        <end position="636"/>
    </location>
</feature>
<evidence type="ECO:0000256" key="6">
    <source>
        <dbReference type="ARBA" id="ARBA00022692"/>
    </source>
</evidence>
<protein>
    <submittedName>
        <fullName evidence="16">YadA-like family protein</fullName>
    </submittedName>
</protein>
<comment type="similarity">
    <text evidence="3">Belongs to the autotransporter-2 (AT-2) (TC 1.B.40) family.</text>
</comment>
<evidence type="ECO:0000259" key="15">
    <source>
        <dbReference type="Pfam" id="PF05662"/>
    </source>
</evidence>
<dbReference type="InterPro" id="IPR005594">
    <property type="entry name" value="YadA_C"/>
</dbReference>
<feature type="domain" description="Trimeric autotransporter adhesin YadA-like head" evidence="14">
    <location>
        <begin position="231"/>
        <end position="256"/>
    </location>
</feature>
<reference evidence="16 17" key="1">
    <citation type="submission" date="2023-06" db="EMBL/GenBank/DDBJ databases">
        <title>Antibody response to the Sneathia vaginalis cytopathogenic toxin A during pregnancy.</title>
        <authorList>
            <person name="Mccoy Z.T."/>
            <person name="Serrano M.G."/>
            <person name="Spaine K."/>
            <person name="Edwards D.J."/>
            <person name="Buck G.A."/>
            <person name="Jefferson K."/>
        </authorList>
    </citation>
    <scope>NUCLEOTIDE SEQUENCE [LARGE SCALE GENOMIC DNA]</scope>
    <source>
        <strain evidence="16 17">CCUG 42621</strain>
    </source>
</reference>
<dbReference type="Pfam" id="PF05662">
    <property type="entry name" value="YadA_stalk"/>
    <property type="match status" value="1"/>
</dbReference>
<keyword evidence="7 12" id="KW-0732">Signal</keyword>
<dbReference type="EMBL" id="JASSPP010000001">
    <property type="protein sequence ID" value="MDK9580013.1"/>
    <property type="molecule type" value="Genomic_DNA"/>
</dbReference>
<proteinExistence type="inferred from homology"/>
<dbReference type="Gene3D" id="3.30.1300.30">
    <property type="entry name" value="GSPII I/J protein-like"/>
    <property type="match status" value="1"/>
</dbReference>
<keyword evidence="8" id="KW-0653">Protein transport</keyword>
<feature type="domain" description="Trimeric autotransporter adhesin YadA-like head" evidence="14">
    <location>
        <begin position="261"/>
        <end position="285"/>
    </location>
</feature>
<sequence>MQKSAVVCLAISILASVSYAADSNTTTEGAYNLIFNSSVNNKINGHDNVVGGNYNEVNDEFLDIAIANKTKNEEEIKKAISDKLVKEYKEVLAIVKANKAKSDGEILNAIKESKGIKSYEIVKYNFSLINGIIKNVKEGKLTKDEDILYKAFDPYDIYNKNVIKKVIEKKDKDDKEIKTDLVKSGNYFNNTLLGYSNKAKNSMRSVVIGDGAEVENSNSDGNVAIGNSAKAKGQAATAVGPRSSALNDTTTALGYGTMSLGKGSTTVGSNATAYGTYGLALGTNSKVIGEQGTALGYSAEVFGEGSVALGSSSRAYKASDKDGYRPYSAIDGKYKGITREKLIEIAQKDRKKLPEAMEAMKNDRVWKANLGVVSIGDPRYGTRQIANVAAGYYDTDAVNVAQLKELKTYVDNSTPFEYATTEGKSLYKFKNKYYTLDNKEYTGEVKIKAKELFKLSNIKSSLNDKNTNETTPSENSSDKNDVLVVEDLDNIKKDIKELKDLKDKFNNVSEKSNLAVSGISNAVAMSNLPQVNEESKYNLSAAYGYYGSSHSVAVGFSGTNNRRNVVYKLSGSINSFGHIAVGLGVGVAIKKYDKSIENLSKVEREFKEYKEQSERQIKEYKERLERLEKALLELKK</sequence>
<organism evidence="16 17">
    <name type="scientific">Sneathia sanguinegens</name>
    <dbReference type="NCBI Taxonomy" id="40543"/>
    <lineage>
        <taxon>Bacteria</taxon>
        <taxon>Fusobacteriati</taxon>
        <taxon>Fusobacteriota</taxon>
        <taxon>Fusobacteriia</taxon>
        <taxon>Fusobacteriales</taxon>
        <taxon>Leptotrichiaceae</taxon>
        <taxon>Sneathia</taxon>
    </lineage>
</organism>
<evidence type="ECO:0000256" key="3">
    <source>
        <dbReference type="ARBA" id="ARBA00005848"/>
    </source>
</evidence>
<evidence type="ECO:0000259" key="13">
    <source>
        <dbReference type="Pfam" id="PF03895"/>
    </source>
</evidence>
<accession>A0ABT7HHL5</accession>
<keyword evidence="6" id="KW-0812">Transmembrane</keyword>
<evidence type="ECO:0000313" key="16">
    <source>
        <dbReference type="EMBL" id="MDK9580013.1"/>
    </source>
</evidence>
<comment type="caution">
    <text evidence="16">The sequence shown here is derived from an EMBL/GenBank/DDBJ whole genome shotgun (WGS) entry which is preliminary data.</text>
</comment>
<feature type="domain" description="Trimeric autotransporter adhesin YadA-like head" evidence="14">
    <location>
        <begin position="289"/>
        <end position="313"/>
    </location>
</feature>
<feature type="coiled-coil region" evidence="11">
    <location>
        <begin position="592"/>
        <end position="630"/>
    </location>
</feature>
<dbReference type="RefSeq" id="WP_285152423.1">
    <property type="nucleotide sequence ID" value="NZ_JASSPP010000001.1"/>
</dbReference>
<evidence type="ECO:0000256" key="8">
    <source>
        <dbReference type="ARBA" id="ARBA00022927"/>
    </source>
</evidence>
<evidence type="ECO:0000256" key="5">
    <source>
        <dbReference type="ARBA" id="ARBA00022452"/>
    </source>
</evidence>
<keyword evidence="11" id="KW-0175">Coiled coil</keyword>
<dbReference type="Gene3D" id="2.150.10.10">
    <property type="entry name" value="Serralysin-like metalloprotease, C-terminal"/>
    <property type="match status" value="1"/>
</dbReference>
<dbReference type="InterPro" id="IPR008635">
    <property type="entry name" value="Coiled_stalk_dom"/>
</dbReference>
<comment type="subcellular location">
    <subcellularLocation>
        <location evidence="2">Cell outer membrane</location>
    </subcellularLocation>
    <subcellularLocation>
        <location evidence="1">Cell surface</location>
    </subcellularLocation>
</comment>
<evidence type="ECO:0000313" key="17">
    <source>
        <dbReference type="Proteomes" id="UP001225134"/>
    </source>
</evidence>
<dbReference type="Proteomes" id="UP001225134">
    <property type="component" value="Unassembled WGS sequence"/>
</dbReference>
<dbReference type="Pfam" id="PF03895">
    <property type="entry name" value="YadA_anchor"/>
    <property type="match status" value="1"/>
</dbReference>
<evidence type="ECO:0000256" key="9">
    <source>
        <dbReference type="ARBA" id="ARBA00023136"/>
    </source>
</evidence>
<evidence type="ECO:0000256" key="4">
    <source>
        <dbReference type="ARBA" id="ARBA00022448"/>
    </source>
</evidence>
<keyword evidence="10" id="KW-0998">Cell outer membrane</keyword>
<dbReference type="InterPro" id="IPR011049">
    <property type="entry name" value="Serralysin-like_metalloprot_C"/>
</dbReference>
<dbReference type="InterPro" id="IPR008640">
    <property type="entry name" value="Adhesin_Head_dom"/>
</dbReference>
<evidence type="ECO:0000256" key="12">
    <source>
        <dbReference type="SAM" id="SignalP"/>
    </source>
</evidence>
<feature type="domain" description="Trimeric autotransporter adhesin YadA-like stalk" evidence="15">
    <location>
        <begin position="384"/>
        <end position="414"/>
    </location>
</feature>
<gene>
    <name evidence="16" type="ORF">QQA45_00515</name>
</gene>
<dbReference type="Pfam" id="PF05658">
    <property type="entry name" value="YadA_head"/>
    <property type="match status" value="3"/>
</dbReference>
<evidence type="ECO:0000256" key="1">
    <source>
        <dbReference type="ARBA" id="ARBA00004241"/>
    </source>
</evidence>
<evidence type="ECO:0000256" key="2">
    <source>
        <dbReference type="ARBA" id="ARBA00004442"/>
    </source>
</evidence>
<feature type="domain" description="Trimeric autotransporter adhesin YadA-like C-terminal membrane anchor" evidence="13">
    <location>
        <begin position="529"/>
        <end position="586"/>
    </location>
</feature>
<keyword evidence="9" id="KW-0472">Membrane</keyword>
<dbReference type="InterPro" id="IPR045584">
    <property type="entry name" value="Pilin-like"/>
</dbReference>
<dbReference type="SUPFAM" id="SSF101967">
    <property type="entry name" value="Adhesin YadA, collagen-binding domain"/>
    <property type="match status" value="1"/>
</dbReference>